<gene>
    <name evidence="2" type="ORF">I553_2610</name>
</gene>
<accession>X8CAD9</accession>
<reference evidence="2" key="1">
    <citation type="submission" date="2014-01" db="EMBL/GenBank/DDBJ databases">
        <authorList>
            <person name="Brown-Elliot B."/>
            <person name="Wallace R."/>
            <person name="Lenaerts A."/>
            <person name="Ordway D."/>
            <person name="DeGroote M.A."/>
            <person name="Parker T."/>
            <person name="Sizemore C."/>
            <person name="Tallon L.J."/>
            <person name="Sadzewicz L.K."/>
            <person name="Sengamalay N."/>
            <person name="Fraser C.M."/>
            <person name="Hine E."/>
            <person name="Shefchek K.A."/>
            <person name="Das S.P."/>
            <person name="Tettelin H."/>
        </authorList>
    </citation>
    <scope>NUCLEOTIDE SEQUENCE [LARGE SCALE GENOMIC DNA]</scope>
    <source>
        <strain evidence="2">4042</strain>
    </source>
</reference>
<feature type="transmembrane region" description="Helical" evidence="1">
    <location>
        <begin position="26"/>
        <end position="45"/>
    </location>
</feature>
<keyword evidence="1" id="KW-0812">Transmembrane</keyword>
<keyword evidence="1" id="KW-1133">Transmembrane helix</keyword>
<evidence type="ECO:0000256" key="1">
    <source>
        <dbReference type="SAM" id="Phobius"/>
    </source>
</evidence>
<dbReference type="PATRIC" id="fig|1299334.3.peg.3715"/>
<comment type="caution">
    <text evidence="2">The sequence shown here is derived from an EMBL/GenBank/DDBJ whole genome shotgun (WGS) entry which is preliminary data.</text>
</comment>
<dbReference type="EMBL" id="JAOB01000033">
    <property type="protein sequence ID" value="EUA52423.1"/>
    <property type="molecule type" value="Genomic_DNA"/>
</dbReference>
<sequence length="70" mass="7748">MSAQPVITGTAADDGRFRSWLQCARAVGYASIILAALSFSFNLFWRVKSALPARRGLGSASRMWRSSRLR</sequence>
<evidence type="ECO:0000313" key="2">
    <source>
        <dbReference type="EMBL" id="EUA52423.1"/>
    </source>
</evidence>
<organism evidence="2">
    <name type="scientific">Mycobacterium xenopi 4042</name>
    <dbReference type="NCBI Taxonomy" id="1299334"/>
    <lineage>
        <taxon>Bacteria</taxon>
        <taxon>Bacillati</taxon>
        <taxon>Actinomycetota</taxon>
        <taxon>Actinomycetes</taxon>
        <taxon>Mycobacteriales</taxon>
        <taxon>Mycobacteriaceae</taxon>
        <taxon>Mycobacterium</taxon>
    </lineage>
</organism>
<keyword evidence="1" id="KW-0472">Membrane</keyword>
<dbReference type="AlphaFoldDB" id="X8CAD9"/>
<proteinExistence type="predicted"/>
<name>X8CAD9_MYCXE</name>
<protein>
    <submittedName>
        <fullName evidence="2">Conserved membrane domain protein</fullName>
    </submittedName>
</protein>